<dbReference type="GO" id="GO:0016787">
    <property type="term" value="F:hydrolase activity"/>
    <property type="evidence" value="ECO:0007669"/>
    <property type="project" value="UniProtKB-KW"/>
</dbReference>
<dbReference type="AlphaFoldDB" id="A0A0U9HF71"/>
<name>A0A0U9HF71_9BACI</name>
<evidence type="ECO:0000256" key="1">
    <source>
        <dbReference type="ARBA" id="ARBA00022801"/>
    </source>
</evidence>
<dbReference type="PANTHER" id="PTHR43798">
    <property type="entry name" value="MONOACYLGLYCEROL LIPASE"/>
    <property type="match status" value="1"/>
</dbReference>
<sequence length="241" mass="26965">MLLHREVNGTGEALFFLHTGLQTGSVDFQAQKEFFQKDYQVIQPDLRGHGKSVTDGYSNIILDSVEDLKETMDHDNIPTAHFAGCSMGGLIALAFAKQYPEYVKSLAISGIIPRKPANWKELTAEDTKQVAEIIKSEEAIAYFDEIHDGDWRTLLHSTEHSDWYPFELTGDLSDLEMPTLFLVGEGNELETKGIELYPAMNDKVHVSVIPFAGHNVHLEQPELYSSILALFLNNLKAEALS</sequence>
<dbReference type="Pfam" id="PF00561">
    <property type="entry name" value="Abhydrolase_1"/>
    <property type="match status" value="1"/>
</dbReference>
<proteinExistence type="predicted"/>
<reference evidence="3 4" key="2">
    <citation type="journal article" date="2016" name="Genome Announc.">
        <title>Draft Genome Sequence of Oceanobacillus picturae Heshi-B3, Isolated from Fermented Rice Bran in a Traditional Japanese Seafood Dish.</title>
        <authorList>
            <person name="Akuzawa S."/>
            <person name="Nagaoka J."/>
            <person name="Kanekatsu M."/>
            <person name="Kanesaki Y."/>
            <person name="Suzuki T."/>
        </authorList>
    </citation>
    <scope>NUCLEOTIDE SEQUENCE [LARGE SCALE GENOMIC DNA]</scope>
    <source>
        <strain evidence="3 4">Heshi-B3</strain>
    </source>
</reference>
<comment type="caution">
    <text evidence="3">The sequence shown here is derived from an EMBL/GenBank/DDBJ whole genome shotgun (WGS) entry which is preliminary data.</text>
</comment>
<accession>A0A0U9HF71</accession>
<protein>
    <submittedName>
        <fullName evidence="3">Alpha/beta hydrolase</fullName>
    </submittedName>
</protein>
<dbReference type="OrthoDB" id="9805423at2"/>
<dbReference type="Proteomes" id="UP000052946">
    <property type="component" value="Unassembled WGS sequence"/>
</dbReference>
<dbReference type="RefSeq" id="WP_058949940.1">
    <property type="nucleotide sequence ID" value="NZ_BBXV01000017.1"/>
</dbReference>
<feature type="domain" description="AB hydrolase-1" evidence="2">
    <location>
        <begin position="14"/>
        <end position="122"/>
    </location>
</feature>
<dbReference type="EMBL" id="BBXV01000017">
    <property type="protein sequence ID" value="GAQ17644.1"/>
    <property type="molecule type" value="Genomic_DNA"/>
</dbReference>
<gene>
    <name evidence="3" type="ORF">OPHB3_1569</name>
</gene>
<dbReference type="Gene3D" id="3.40.50.1820">
    <property type="entry name" value="alpha/beta hydrolase"/>
    <property type="match status" value="1"/>
</dbReference>
<dbReference type="InterPro" id="IPR029058">
    <property type="entry name" value="AB_hydrolase_fold"/>
</dbReference>
<dbReference type="PANTHER" id="PTHR43798:SF31">
    <property type="entry name" value="AB HYDROLASE SUPERFAMILY PROTEIN YCLE"/>
    <property type="match status" value="1"/>
</dbReference>
<keyword evidence="1 3" id="KW-0378">Hydrolase</keyword>
<dbReference type="InterPro" id="IPR050266">
    <property type="entry name" value="AB_hydrolase_sf"/>
</dbReference>
<dbReference type="InterPro" id="IPR000073">
    <property type="entry name" value="AB_hydrolase_1"/>
</dbReference>
<organism evidence="3 4">
    <name type="scientific">Oceanobacillus picturae</name>
    <dbReference type="NCBI Taxonomy" id="171693"/>
    <lineage>
        <taxon>Bacteria</taxon>
        <taxon>Bacillati</taxon>
        <taxon>Bacillota</taxon>
        <taxon>Bacilli</taxon>
        <taxon>Bacillales</taxon>
        <taxon>Bacillaceae</taxon>
        <taxon>Oceanobacillus</taxon>
    </lineage>
</organism>
<dbReference type="PRINTS" id="PR00111">
    <property type="entry name" value="ABHYDROLASE"/>
</dbReference>
<evidence type="ECO:0000313" key="4">
    <source>
        <dbReference type="Proteomes" id="UP000052946"/>
    </source>
</evidence>
<dbReference type="GO" id="GO:0016020">
    <property type="term" value="C:membrane"/>
    <property type="evidence" value="ECO:0007669"/>
    <property type="project" value="TreeGrafter"/>
</dbReference>
<dbReference type="SUPFAM" id="SSF53474">
    <property type="entry name" value="alpha/beta-Hydrolases"/>
    <property type="match status" value="1"/>
</dbReference>
<reference evidence="4" key="1">
    <citation type="submission" date="2015-07" db="EMBL/GenBank/DDBJ databases">
        <title>Draft Genome Sequence of Oceanobacillus picturae Heshi-B3 that Was Isolated from Fermented Rice Bran with Aging Salted Mackerel, Which Was Named Heshiko as Traditional Fermented Seafood in Japan.</title>
        <authorList>
            <person name="Akuzawa S."/>
            <person name="Nakagawa J."/>
            <person name="Kanekatsu T."/>
            <person name="Kanesaki Y."/>
            <person name="Suzuki T."/>
        </authorList>
    </citation>
    <scope>NUCLEOTIDE SEQUENCE [LARGE SCALE GENOMIC DNA]</scope>
    <source>
        <strain evidence="4">Heshi-B3</strain>
    </source>
</reference>
<evidence type="ECO:0000313" key="3">
    <source>
        <dbReference type="EMBL" id="GAQ17644.1"/>
    </source>
</evidence>
<evidence type="ECO:0000259" key="2">
    <source>
        <dbReference type="Pfam" id="PF00561"/>
    </source>
</evidence>